<accession>A0A2S4UTW2</accession>
<organism evidence="2 3">
    <name type="scientific">Puccinia striiformis</name>
    <dbReference type="NCBI Taxonomy" id="27350"/>
    <lineage>
        <taxon>Eukaryota</taxon>
        <taxon>Fungi</taxon>
        <taxon>Dikarya</taxon>
        <taxon>Basidiomycota</taxon>
        <taxon>Pucciniomycotina</taxon>
        <taxon>Pucciniomycetes</taxon>
        <taxon>Pucciniales</taxon>
        <taxon>Pucciniaceae</taxon>
        <taxon>Puccinia</taxon>
    </lineage>
</organism>
<evidence type="ECO:0000313" key="2">
    <source>
        <dbReference type="EMBL" id="POW00723.1"/>
    </source>
</evidence>
<evidence type="ECO:0000259" key="1">
    <source>
        <dbReference type="Pfam" id="PF05699"/>
    </source>
</evidence>
<evidence type="ECO:0000313" key="3">
    <source>
        <dbReference type="Proteomes" id="UP000238274"/>
    </source>
</evidence>
<reference evidence="3" key="3">
    <citation type="journal article" date="2018" name="Mol. Plant Microbe Interact.">
        <title>Genome sequence resources for the wheat stripe rust pathogen (Puccinia striiformis f. sp. tritici) and the barley stripe rust pathogen (Puccinia striiformis f. sp. hordei).</title>
        <authorList>
            <person name="Xia C."/>
            <person name="Wang M."/>
            <person name="Yin C."/>
            <person name="Cornejo O.E."/>
            <person name="Hulbert S.H."/>
            <person name="Chen X."/>
        </authorList>
    </citation>
    <scope>NUCLEOTIDE SEQUENCE [LARGE SCALE GENOMIC DNA]</scope>
    <source>
        <strain evidence="3">93TX-2</strain>
    </source>
</reference>
<dbReference type="VEuPathDB" id="FungiDB:PSHT_12871"/>
<sequence length="41" mass="4253">MASLARDYLACAGSSAAVERTFLAATKVCTTGWASLTIKTD</sequence>
<gene>
    <name evidence="2" type="ORF">PSHT_12871</name>
</gene>
<feature type="domain" description="HAT C-terminal dimerisation" evidence="1">
    <location>
        <begin position="2"/>
        <end position="37"/>
    </location>
</feature>
<comment type="caution">
    <text evidence="2">The sequence shown here is derived from an EMBL/GenBank/DDBJ whole genome shotgun (WGS) entry which is preliminary data.</text>
</comment>
<dbReference type="GO" id="GO:0046983">
    <property type="term" value="F:protein dimerization activity"/>
    <property type="evidence" value="ECO:0007669"/>
    <property type="project" value="InterPro"/>
</dbReference>
<dbReference type="EMBL" id="PKSM01000245">
    <property type="protein sequence ID" value="POW00723.1"/>
    <property type="molecule type" value="Genomic_DNA"/>
</dbReference>
<reference evidence="3" key="2">
    <citation type="journal article" date="2018" name="BMC Genomics">
        <title>Genomic insights into host adaptation between the wheat stripe rust pathogen (Puccinia striiformis f. sp. tritici) and the barley stripe rust pathogen (Puccinia striiformis f. sp. hordei).</title>
        <authorList>
            <person name="Xia C."/>
            <person name="Wang M."/>
            <person name="Yin C."/>
            <person name="Cornejo O.E."/>
            <person name="Hulbert S.H."/>
            <person name="Chen X."/>
        </authorList>
    </citation>
    <scope>NUCLEOTIDE SEQUENCE [LARGE SCALE GENOMIC DNA]</scope>
    <source>
        <strain evidence="3">93TX-2</strain>
    </source>
</reference>
<dbReference type="AlphaFoldDB" id="A0A2S4UTW2"/>
<name>A0A2S4UTW2_9BASI</name>
<keyword evidence="3" id="KW-1185">Reference proteome</keyword>
<dbReference type="Pfam" id="PF05699">
    <property type="entry name" value="Dimer_Tnp_hAT"/>
    <property type="match status" value="1"/>
</dbReference>
<protein>
    <recommendedName>
        <fullName evidence="1">HAT C-terminal dimerisation domain-containing protein</fullName>
    </recommendedName>
</protein>
<reference evidence="2 3" key="1">
    <citation type="submission" date="2017-12" db="EMBL/GenBank/DDBJ databases">
        <title>Gene loss provides genomic basis for host adaptation in cereal stripe rust fungi.</title>
        <authorList>
            <person name="Xia C."/>
        </authorList>
    </citation>
    <scope>NUCLEOTIDE SEQUENCE [LARGE SCALE GENOMIC DNA]</scope>
    <source>
        <strain evidence="2 3">93TX-2</strain>
    </source>
</reference>
<dbReference type="Proteomes" id="UP000238274">
    <property type="component" value="Unassembled WGS sequence"/>
</dbReference>
<dbReference type="InterPro" id="IPR008906">
    <property type="entry name" value="HATC_C_dom"/>
</dbReference>
<proteinExistence type="predicted"/>